<evidence type="ECO:0000256" key="1">
    <source>
        <dbReference type="SAM" id="MobiDB-lite"/>
    </source>
</evidence>
<dbReference type="Proteomes" id="UP000002630">
    <property type="component" value="Linkage Group LG11"/>
</dbReference>
<dbReference type="EMBL" id="FN649736">
    <property type="protein sequence ID" value="CBJ48509.1"/>
    <property type="molecule type" value="Genomic_DNA"/>
</dbReference>
<dbReference type="GO" id="GO:0031267">
    <property type="term" value="F:small GTPase binding"/>
    <property type="evidence" value="ECO:0007669"/>
    <property type="project" value="TreeGrafter"/>
</dbReference>
<organism evidence="2 3">
    <name type="scientific">Ectocarpus siliculosus</name>
    <name type="common">Brown alga</name>
    <name type="synonym">Conferva siliculosa</name>
    <dbReference type="NCBI Taxonomy" id="2880"/>
    <lineage>
        <taxon>Eukaryota</taxon>
        <taxon>Sar</taxon>
        <taxon>Stramenopiles</taxon>
        <taxon>Ochrophyta</taxon>
        <taxon>PX clade</taxon>
        <taxon>Phaeophyceae</taxon>
        <taxon>Ectocarpales</taxon>
        <taxon>Ectocarpaceae</taxon>
        <taxon>Ectocarpus</taxon>
    </lineage>
</organism>
<sequence>MSSSPERGAGRQKGRTDDASKPRPRPWDELESLEHTRREEREQEQQVRDVGGTYFATPELHHYGVVKSIPSPPQFTTTKPDGAMSVTTAPLHVASEASTLFDSGDMIMVAALLAHPECSLKGFVLHRAKLDTPPGREALLKCLELNKLSRLALGGCVWFDDAMRTDNSRQYEWRTGRWWEKVCDTIRTSAFRLREVVVEGLERANAISDVGVEALAQALVGDYPLDLDEGEEGASGSHEEPFRSHRPPLIKTLDLGQNRITDPGGTTLGAALPRSVFLESITLSYNFMMEEAAQALLSAAASSRPTLKEIHCEGNLFDEE</sequence>
<dbReference type="InterPro" id="IPR027038">
    <property type="entry name" value="RanGap"/>
</dbReference>
<gene>
    <name evidence="2" type="ORF">Esi_0025_0030</name>
</gene>
<dbReference type="GO" id="GO:0048471">
    <property type="term" value="C:perinuclear region of cytoplasm"/>
    <property type="evidence" value="ECO:0007669"/>
    <property type="project" value="TreeGrafter"/>
</dbReference>
<dbReference type="Gene3D" id="3.80.10.10">
    <property type="entry name" value="Ribonuclease Inhibitor"/>
    <property type="match status" value="1"/>
</dbReference>
<feature type="compositionally biased region" description="Basic and acidic residues" evidence="1">
    <location>
        <begin position="14"/>
        <end position="47"/>
    </location>
</feature>
<dbReference type="InParanoid" id="D7FTD1"/>
<dbReference type="EMBL" id="FN648431">
    <property type="protein sequence ID" value="CBJ48509.1"/>
    <property type="molecule type" value="Genomic_DNA"/>
</dbReference>
<dbReference type="Pfam" id="PF13516">
    <property type="entry name" value="LRR_6"/>
    <property type="match status" value="1"/>
</dbReference>
<dbReference type="GO" id="GO:0005096">
    <property type="term" value="F:GTPase activator activity"/>
    <property type="evidence" value="ECO:0007669"/>
    <property type="project" value="InterPro"/>
</dbReference>
<dbReference type="GO" id="GO:0005634">
    <property type="term" value="C:nucleus"/>
    <property type="evidence" value="ECO:0007669"/>
    <property type="project" value="TreeGrafter"/>
</dbReference>
<dbReference type="InterPro" id="IPR001611">
    <property type="entry name" value="Leu-rich_rpt"/>
</dbReference>
<dbReference type="OrthoDB" id="10511378at2759"/>
<feature type="region of interest" description="Disordered" evidence="1">
    <location>
        <begin position="1"/>
        <end position="49"/>
    </location>
</feature>
<keyword evidence="3" id="KW-1185">Reference proteome</keyword>
<dbReference type="GO" id="GO:0006913">
    <property type="term" value="P:nucleocytoplasmic transport"/>
    <property type="evidence" value="ECO:0007669"/>
    <property type="project" value="TreeGrafter"/>
</dbReference>
<dbReference type="InterPro" id="IPR032675">
    <property type="entry name" value="LRR_dom_sf"/>
</dbReference>
<dbReference type="GO" id="GO:0005829">
    <property type="term" value="C:cytosol"/>
    <property type="evidence" value="ECO:0007669"/>
    <property type="project" value="TreeGrafter"/>
</dbReference>
<proteinExistence type="predicted"/>
<dbReference type="PANTHER" id="PTHR24113">
    <property type="entry name" value="RAN GTPASE-ACTIVATING PROTEIN 1"/>
    <property type="match status" value="1"/>
</dbReference>
<dbReference type="AlphaFoldDB" id="D7FTD1"/>
<protein>
    <submittedName>
        <fullName evidence="2">Hypothetical leucine rich repeat protein</fullName>
    </submittedName>
</protein>
<accession>D7FTD1</accession>
<name>D7FTD1_ECTSI</name>
<reference evidence="2 3" key="1">
    <citation type="journal article" date="2010" name="Nature">
        <title>The Ectocarpus genome and the independent evolution of multicellularity in brown algae.</title>
        <authorList>
            <person name="Cock J.M."/>
            <person name="Sterck L."/>
            <person name="Rouze P."/>
            <person name="Scornet D."/>
            <person name="Allen A.E."/>
            <person name="Amoutzias G."/>
            <person name="Anthouard V."/>
            <person name="Artiguenave F."/>
            <person name="Aury J.M."/>
            <person name="Badger J.H."/>
            <person name="Beszteri B."/>
            <person name="Billiau K."/>
            <person name="Bonnet E."/>
            <person name="Bothwell J.H."/>
            <person name="Bowler C."/>
            <person name="Boyen C."/>
            <person name="Brownlee C."/>
            <person name="Carrano C.J."/>
            <person name="Charrier B."/>
            <person name="Cho G.Y."/>
            <person name="Coelho S.M."/>
            <person name="Collen J."/>
            <person name="Corre E."/>
            <person name="Da Silva C."/>
            <person name="Delage L."/>
            <person name="Delaroque N."/>
            <person name="Dittami S.M."/>
            <person name="Doulbeau S."/>
            <person name="Elias M."/>
            <person name="Farnham G."/>
            <person name="Gachon C.M."/>
            <person name="Gschloessl B."/>
            <person name="Heesch S."/>
            <person name="Jabbari K."/>
            <person name="Jubin C."/>
            <person name="Kawai H."/>
            <person name="Kimura K."/>
            <person name="Kloareg B."/>
            <person name="Kupper F.C."/>
            <person name="Lang D."/>
            <person name="Le Bail A."/>
            <person name="Leblanc C."/>
            <person name="Lerouge P."/>
            <person name="Lohr M."/>
            <person name="Lopez P.J."/>
            <person name="Martens C."/>
            <person name="Maumus F."/>
            <person name="Michel G."/>
            <person name="Miranda-Saavedra D."/>
            <person name="Morales J."/>
            <person name="Moreau H."/>
            <person name="Motomura T."/>
            <person name="Nagasato C."/>
            <person name="Napoli C.A."/>
            <person name="Nelson D.R."/>
            <person name="Nyvall-Collen P."/>
            <person name="Peters A.F."/>
            <person name="Pommier C."/>
            <person name="Potin P."/>
            <person name="Poulain J."/>
            <person name="Quesneville H."/>
            <person name="Read B."/>
            <person name="Rensing S.A."/>
            <person name="Ritter A."/>
            <person name="Rousvoal S."/>
            <person name="Samanta M."/>
            <person name="Samson G."/>
            <person name="Schroeder D.C."/>
            <person name="Segurens B."/>
            <person name="Strittmatter M."/>
            <person name="Tonon T."/>
            <person name="Tregear J.W."/>
            <person name="Valentin K."/>
            <person name="von Dassow P."/>
            <person name="Yamagishi T."/>
            <person name="Van de Peer Y."/>
            <person name="Wincker P."/>
        </authorList>
    </citation>
    <scope>NUCLEOTIDE SEQUENCE [LARGE SCALE GENOMIC DNA]</scope>
    <source>
        <strain evidence="3">Ec32 / CCAP1310/4</strain>
    </source>
</reference>
<dbReference type="PANTHER" id="PTHR24113:SF15">
    <property type="entry name" value="NACHT DOMAIN-CONTAINING PROTEIN"/>
    <property type="match status" value="1"/>
</dbReference>
<evidence type="ECO:0000313" key="3">
    <source>
        <dbReference type="Proteomes" id="UP000002630"/>
    </source>
</evidence>
<dbReference type="SUPFAM" id="SSF52047">
    <property type="entry name" value="RNI-like"/>
    <property type="match status" value="1"/>
</dbReference>
<evidence type="ECO:0000313" key="2">
    <source>
        <dbReference type="EMBL" id="CBJ48509.1"/>
    </source>
</evidence>